<feature type="region of interest" description="Disordered" evidence="1">
    <location>
        <begin position="25"/>
        <end position="47"/>
    </location>
</feature>
<dbReference type="Proteomes" id="UP000887577">
    <property type="component" value="Unplaced"/>
</dbReference>
<proteinExistence type="predicted"/>
<evidence type="ECO:0000313" key="3">
    <source>
        <dbReference type="WBParaSite" id="PSU_v2.g21445.t1"/>
    </source>
</evidence>
<accession>A0A914YM84</accession>
<protein>
    <submittedName>
        <fullName evidence="3">Uncharacterized protein</fullName>
    </submittedName>
</protein>
<keyword evidence="2" id="KW-1185">Reference proteome</keyword>
<dbReference type="WBParaSite" id="PSU_v2.g21445.t1">
    <property type="protein sequence ID" value="PSU_v2.g21445.t1"/>
    <property type="gene ID" value="PSU_v2.g21445"/>
</dbReference>
<sequence>MAGDPLTCVRCRITRHRLCWYHGKKPSGAFHESTRAPAAPGASQSRRQLLHRAVGRHELHPPVDPQPGVLRPAVPAAGDVRHRRRHGRRCQQVAAGPHDARDRAGRPPGRAVQCRSGQPRAGQGGG</sequence>
<feature type="region of interest" description="Disordered" evidence="1">
    <location>
        <begin position="78"/>
        <end position="126"/>
    </location>
</feature>
<reference evidence="3" key="1">
    <citation type="submission" date="2022-11" db="UniProtKB">
        <authorList>
            <consortium name="WormBaseParasite"/>
        </authorList>
    </citation>
    <scope>IDENTIFICATION</scope>
</reference>
<name>A0A914YM84_9BILA</name>
<organism evidence="2 3">
    <name type="scientific">Panagrolaimus superbus</name>
    <dbReference type="NCBI Taxonomy" id="310955"/>
    <lineage>
        <taxon>Eukaryota</taxon>
        <taxon>Metazoa</taxon>
        <taxon>Ecdysozoa</taxon>
        <taxon>Nematoda</taxon>
        <taxon>Chromadorea</taxon>
        <taxon>Rhabditida</taxon>
        <taxon>Tylenchina</taxon>
        <taxon>Panagrolaimomorpha</taxon>
        <taxon>Panagrolaimoidea</taxon>
        <taxon>Panagrolaimidae</taxon>
        <taxon>Panagrolaimus</taxon>
    </lineage>
</organism>
<evidence type="ECO:0000256" key="1">
    <source>
        <dbReference type="SAM" id="MobiDB-lite"/>
    </source>
</evidence>
<evidence type="ECO:0000313" key="2">
    <source>
        <dbReference type="Proteomes" id="UP000887577"/>
    </source>
</evidence>
<dbReference type="AlphaFoldDB" id="A0A914YM84"/>